<dbReference type="Proteomes" id="UP001187192">
    <property type="component" value="Unassembled WGS sequence"/>
</dbReference>
<name>A0AA88CZ17_FICCA</name>
<dbReference type="AlphaFoldDB" id="A0AA88CZ17"/>
<feature type="compositionally biased region" description="Low complexity" evidence="1">
    <location>
        <begin position="18"/>
        <end position="30"/>
    </location>
</feature>
<evidence type="ECO:0000259" key="2">
    <source>
        <dbReference type="Pfam" id="PF02136"/>
    </source>
</evidence>
<evidence type="ECO:0000313" key="4">
    <source>
        <dbReference type="Proteomes" id="UP001187192"/>
    </source>
</evidence>
<evidence type="ECO:0000313" key="3">
    <source>
        <dbReference type="EMBL" id="GMN35247.1"/>
    </source>
</evidence>
<organism evidence="3 4">
    <name type="scientific">Ficus carica</name>
    <name type="common">Common fig</name>
    <dbReference type="NCBI Taxonomy" id="3494"/>
    <lineage>
        <taxon>Eukaryota</taxon>
        <taxon>Viridiplantae</taxon>
        <taxon>Streptophyta</taxon>
        <taxon>Embryophyta</taxon>
        <taxon>Tracheophyta</taxon>
        <taxon>Spermatophyta</taxon>
        <taxon>Magnoliopsida</taxon>
        <taxon>eudicotyledons</taxon>
        <taxon>Gunneridae</taxon>
        <taxon>Pentapetalae</taxon>
        <taxon>rosids</taxon>
        <taxon>fabids</taxon>
        <taxon>Rosales</taxon>
        <taxon>Moraceae</taxon>
        <taxon>Ficeae</taxon>
        <taxon>Ficus</taxon>
    </lineage>
</organism>
<gene>
    <name evidence="3" type="ORF">TIFTF001_005189</name>
</gene>
<evidence type="ECO:0000256" key="1">
    <source>
        <dbReference type="SAM" id="MobiDB-lite"/>
    </source>
</evidence>
<dbReference type="EMBL" id="BTGU01000005">
    <property type="protein sequence ID" value="GMN35247.1"/>
    <property type="molecule type" value="Genomic_DNA"/>
</dbReference>
<dbReference type="InterPro" id="IPR002075">
    <property type="entry name" value="NTF2_dom"/>
</dbReference>
<comment type="caution">
    <text evidence="3">The sequence shown here is derived from an EMBL/GenBank/DDBJ whole genome shotgun (WGS) entry which is preliminary data.</text>
</comment>
<dbReference type="InterPro" id="IPR032710">
    <property type="entry name" value="NTF2-like_dom_sf"/>
</dbReference>
<sequence>MTVTLAMNSAIFHLSPSPSPSSLNLTKSPPTRTTSLSNLHNFVAQTTPSSRWSPHKKSHFKLSSSQNQTATVASPATDVTAAEVVRKFYAGINGRDLPSVEDLISQNCVYEDLIFARPFVGRKDILEFFENFVDVVDKDLQFVIDKISTQDSSAVGVTWHLEWKGKPFPFSKGCSFYQLEVVNGKRQIIYGRDSVEPAIKPGKAALVIIRGVTWLLQQFPQLADSF</sequence>
<feature type="domain" description="Nuclear transport factor 2" evidence="2">
    <location>
        <begin position="81"/>
        <end position="186"/>
    </location>
</feature>
<keyword evidence="4" id="KW-1185">Reference proteome</keyword>
<dbReference type="PANTHER" id="PTHR33698:SF3">
    <property type="entry name" value="OS09G0266000 PROTEIN"/>
    <property type="match status" value="1"/>
</dbReference>
<dbReference type="Pfam" id="PF02136">
    <property type="entry name" value="NTF2"/>
    <property type="match status" value="1"/>
</dbReference>
<accession>A0AA88CZ17</accession>
<protein>
    <recommendedName>
        <fullName evidence="2">Nuclear transport factor 2 domain-containing protein</fullName>
    </recommendedName>
</protein>
<proteinExistence type="predicted"/>
<dbReference type="SUPFAM" id="SSF54427">
    <property type="entry name" value="NTF2-like"/>
    <property type="match status" value="1"/>
</dbReference>
<dbReference type="Gene3D" id="3.10.450.50">
    <property type="match status" value="1"/>
</dbReference>
<feature type="region of interest" description="Disordered" evidence="1">
    <location>
        <begin position="18"/>
        <end position="37"/>
    </location>
</feature>
<dbReference type="PANTHER" id="PTHR33698">
    <property type="entry name" value="NUCLEAR TRANSPORT FACTOR 2 (NTF2)-LIKE PROTEIN"/>
    <property type="match status" value="1"/>
</dbReference>
<reference evidence="3" key="1">
    <citation type="submission" date="2023-07" db="EMBL/GenBank/DDBJ databases">
        <title>draft genome sequence of fig (Ficus carica).</title>
        <authorList>
            <person name="Takahashi T."/>
            <person name="Nishimura K."/>
        </authorList>
    </citation>
    <scope>NUCLEOTIDE SEQUENCE</scope>
</reference>